<evidence type="ECO:0000313" key="22">
    <source>
        <dbReference type="EMBL" id="RGB88015.1"/>
    </source>
</evidence>
<dbReference type="SUPFAM" id="SSF46604">
    <property type="entry name" value="Epsilon subunit of F1F0-ATP synthase C-terminal domain"/>
    <property type="match status" value="1"/>
</dbReference>
<dbReference type="Proteomes" id="UP000260782">
    <property type="component" value="Unassembled WGS sequence"/>
</dbReference>
<dbReference type="Proteomes" id="UP000219901">
    <property type="component" value="Unassembled WGS sequence"/>
</dbReference>
<dbReference type="EMBL" id="NMTV01000068">
    <property type="protein sequence ID" value="PDX71656.1"/>
    <property type="molecule type" value="Genomic_DNA"/>
</dbReference>
<dbReference type="EMBL" id="CYXN01000016">
    <property type="protein sequence ID" value="CUN10131.1"/>
    <property type="molecule type" value="Genomic_DNA"/>
</dbReference>
<protein>
    <recommendedName>
        <fullName evidence="9">ATP synthase epsilon chain</fullName>
    </recommendedName>
    <alternativeName>
        <fullName evidence="9">ATP synthase F1 sector epsilon subunit</fullName>
    </alternativeName>
    <alternativeName>
        <fullName evidence="9">F-ATPase epsilon subunit</fullName>
    </alternativeName>
</protein>
<reference evidence="33 34" key="6">
    <citation type="journal article" date="2019" name="Nat. Med.">
        <title>A library of human gut bacterial isolates paired with longitudinal multiomics data enables mechanistic microbiome research.</title>
        <authorList>
            <person name="Poyet M."/>
            <person name="Groussin M."/>
            <person name="Gibbons S.M."/>
            <person name="Avila-Pacheco J."/>
            <person name="Jiang X."/>
            <person name="Kearney S.M."/>
            <person name="Perrotta A.R."/>
            <person name="Berdy B."/>
            <person name="Zhao S."/>
            <person name="Lieberman T.D."/>
            <person name="Swanson P.K."/>
            <person name="Smith M."/>
            <person name="Roesemann S."/>
            <person name="Alexander J.E."/>
            <person name="Rich S.A."/>
            <person name="Livny J."/>
            <person name="Vlamakis H."/>
            <person name="Clish C."/>
            <person name="Bullock K."/>
            <person name="Deik A."/>
            <person name="Scott J."/>
            <person name="Pierce K.A."/>
            <person name="Xavier R.J."/>
            <person name="Alm E.J."/>
        </authorList>
    </citation>
    <scope>NUCLEOTIDE SEQUENCE [LARGE SCALE GENOMIC DNA]</scope>
    <source>
        <strain evidence="14 33">BIOML-B1</strain>
        <strain evidence="15 34">BIOML-B9</strain>
    </source>
</reference>
<dbReference type="Proteomes" id="UP000220480">
    <property type="component" value="Unassembled WGS sequence"/>
</dbReference>
<dbReference type="GO" id="GO:0016787">
    <property type="term" value="F:hydrolase activity"/>
    <property type="evidence" value="ECO:0007669"/>
    <property type="project" value="UniProtKB-KW"/>
</dbReference>
<dbReference type="EMBL" id="WKQM01000001">
    <property type="protein sequence ID" value="MSC50499.1"/>
    <property type="molecule type" value="Genomic_DNA"/>
</dbReference>
<dbReference type="SUPFAM" id="SSF51344">
    <property type="entry name" value="Epsilon subunit of F1F0-ATP synthase N-terminal domain"/>
    <property type="match status" value="1"/>
</dbReference>
<evidence type="ECO:0000259" key="12">
    <source>
        <dbReference type="Pfam" id="PF02823"/>
    </source>
</evidence>
<keyword evidence="6 9" id="KW-0472">Membrane</keyword>
<dbReference type="EMBL" id="NMTZ01000026">
    <property type="protein sequence ID" value="PDX83432.1"/>
    <property type="molecule type" value="Genomic_DNA"/>
</dbReference>
<evidence type="ECO:0000313" key="25">
    <source>
        <dbReference type="Proteomes" id="UP000219901"/>
    </source>
</evidence>
<dbReference type="Proteomes" id="UP000250550">
    <property type="component" value="Unassembled WGS sequence"/>
</dbReference>
<dbReference type="Pfam" id="PF00401">
    <property type="entry name" value="ATP-synt_DE"/>
    <property type="match status" value="1"/>
</dbReference>
<dbReference type="Pfam" id="PF02823">
    <property type="entry name" value="ATP-synt_DE_N"/>
    <property type="match status" value="1"/>
</dbReference>
<dbReference type="Gene3D" id="2.60.15.10">
    <property type="entry name" value="F0F1 ATP synthase delta/epsilon subunit, N-terminal"/>
    <property type="match status" value="1"/>
</dbReference>
<evidence type="ECO:0000313" key="23">
    <source>
        <dbReference type="EMBL" id="RGC19667.1"/>
    </source>
</evidence>
<keyword evidence="3 9" id="KW-0813">Transport</keyword>
<dbReference type="InterPro" id="IPR001469">
    <property type="entry name" value="ATP_synth_F1_dsu/esu"/>
</dbReference>
<keyword evidence="7 9" id="KW-0139">CF(1)</keyword>
<feature type="domain" description="ATP synthase F1 complex delta/epsilon subunit N-terminal" evidence="12">
    <location>
        <begin position="5"/>
        <end position="82"/>
    </location>
</feature>
<evidence type="ECO:0000256" key="7">
    <source>
        <dbReference type="ARBA" id="ARBA00023196"/>
    </source>
</evidence>
<gene>
    <name evidence="13" type="primary">atpC_1</name>
    <name evidence="9 14" type="synonym">atpC</name>
    <name evidence="20" type="ORF">C4N21_07830</name>
    <name evidence="19" type="ORF">C4N24_04790</name>
    <name evidence="21" type="ORF">C7J97_05270</name>
    <name evidence="16" type="ORF">CGS55_12890</name>
    <name evidence="17" type="ORF">CGS56_13065</name>
    <name evidence="18" type="ORF">CGS59_11125</name>
    <name evidence="23" type="ORF">DW855_06720</name>
    <name evidence="22" type="ORF">DWZ25_05410</name>
    <name evidence="13" type="ORF">ERS852582_01926</name>
    <name evidence="15" type="ORF">GKD85_05220</name>
    <name evidence="14" type="ORF">GKE10_00965</name>
</gene>
<evidence type="ECO:0000313" key="27">
    <source>
        <dbReference type="Proteomes" id="UP000220480"/>
    </source>
</evidence>
<evidence type="ECO:0000256" key="10">
    <source>
        <dbReference type="RuleBase" id="RU003656"/>
    </source>
</evidence>
<dbReference type="InterPro" id="IPR036771">
    <property type="entry name" value="ATPsynth_dsu/esu_N"/>
</dbReference>
<dbReference type="InterPro" id="IPR020547">
    <property type="entry name" value="ATP_synth_F1_esu_C"/>
</dbReference>
<dbReference type="PANTHER" id="PTHR13822">
    <property type="entry name" value="ATP SYNTHASE DELTA/EPSILON CHAIN"/>
    <property type="match status" value="1"/>
</dbReference>
<dbReference type="AlphaFoldDB" id="A0A173U5C6"/>
<sequence>MNKFMLSITASSGEFYQGDCEDLTLPISDGIYGVQAGHNPVLVALHMGILHFVVDGKARDVLVGDGIAEVTPAYVMVLVDSAENPEDIDKNRAEAARIRAEERLQHKQSMHEYYQSKIALDRAMQRLQTAAKYKR</sequence>
<evidence type="ECO:0000313" key="29">
    <source>
        <dbReference type="Proteomes" id="UP000251281"/>
    </source>
</evidence>
<dbReference type="NCBIfam" id="TIGR01216">
    <property type="entry name" value="ATP_synt_epsi"/>
    <property type="match status" value="1"/>
</dbReference>
<dbReference type="Proteomes" id="UP000477010">
    <property type="component" value="Unassembled WGS sequence"/>
</dbReference>
<dbReference type="Proteomes" id="UP000462091">
    <property type="component" value="Unassembled WGS sequence"/>
</dbReference>
<dbReference type="PANTHER" id="PTHR13822:SF10">
    <property type="entry name" value="ATP SYNTHASE EPSILON CHAIN, CHLOROPLASTIC"/>
    <property type="match status" value="1"/>
</dbReference>
<dbReference type="EMBL" id="PRLF01000009">
    <property type="protein sequence ID" value="RAW65065.1"/>
    <property type="molecule type" value="Genomic_DNA"/>
</dbReference>
<evidence type="ECO:0000313" key="17">
    <source>
        <dbReference type="EMBL" id="PDX74682.1"/>
    </source>
</evidence>
<dbReference type="RefSeq" id="WP_005922235.1">
    <property type="nucleotide sequence ID" value="NZ_BNEV01000046.1"/>
</dbReference>
<dbReference type="Proteomes" id="UP000220157">
    <property type="component" value="Unassembled WGS sequence"/>
</dbReference>
<evidence type="ECO:0000256" key="1">
    <source>
        <dbReference type="ARBA" id="ARBA00004202"/>
    </source>
</evidence>
<dbReference type="CDD" id="cd12152">
    <property type="entry name" value="F1-ATPase_delta"/>
    <property type="match status" value="1"/>
</dbReference>
<evidence type="ECO:0000313" key="32">
    <source>
        <dbReference type="Proteomes" id="UP000260782"/>
    </source>
</evidence>
<dbReference type="GO" id="GO:0005524">
    <property type="term" value="F:ATP binding"/>
    <property type="evidence" value="ECO:0007669"/>
    <property type="project" value="UniProtKB-UniRule"/>
</dbReference>
<evidence type="ECO:0000313" key="21">
    <source>
        <dbReference type="EMBL" id="RCH46911.1"/>
    </source>
</evidence>
<evidence type="ECO:0000313" key="34">
    <source>
        <dbReference type="Proteomes" id="UP000477010"/>
    </source>
</evidence>
<comment type="subunit">
    <text evidence="9 10">F-type ATPases have 2 components, CF(1) - the catalytic core - and CF(0) - the membrane proton channel. CF(1) has five subunits: alpha(3), beta(3), gamma(1), delta(1), epsilon(1). CF(0) has three main subunits: a, b and c.</text>
</comment>
<dbReference type="OrthoDB" id="9804110at2"/>
<dbReference type="Proteomes" id="UP000095649">
    <property type="component" value="Unassembled WGS sequence"/>
</dbReference>
<proteinExistence type="inferred from homology"/>
<evidence type="ECO:0000256" key="3">
    <source>
        <dbReference type="ARBA" id="ARBA00022448"/>
    </source>
</evidence>
<evidence type="ECO:0000313" key="26">
    <source>
        <dbReference type="Proteomes" id="UP000220157"/>
    </source>
</evidence>
<keyword evidence="9" id="KW-0375">Hydrogen ion transport</keyword>
<dbReference type="GeneID" id="75067696"/>
<evidence type="ECO:0000313" key="15">
    <source>
        <dbReference type="EMBL" id="MSC80226.1"/>
    </source>
</evidence>
<evidence type="ECO:0000313" key="20">
    <source>
        <dbReference type="EMBL" id="RAW65065.1"/>
    </source>
</evidence>
<organism evidence="13 24">
    <name type="scientific">Faecalibacterium prausnitzii</name>
    <dbReference type="NCBI Taxonomy" id="853"/>
    <lineage>
        <taxon>Bacteria</taxon>
        <taxon>Bacillati</taxon>
        <taxon>Bacillota</taxon>
        <taxon>Clostridia</taxon>
        <taxon>Eubacteriales</taxon>
        <taxon>Oscillospiraceae</taxon>
        <taxon>Faecalibacterium</taxon>
    </lineage>
</organism>
<reference evidence="31 32" key="5">
    <citation type="submission" date="2018-08" db="EMBL/GenBank/DDBJ databases">
        <title>A genome reference for cultivated species of the human gut microbiota.</title>
        <authorList>
            <person name="Zou Y."/>
            <person name="Xue W."/>
            <person name="Luo G."/>
        </authorList>
    </citation>
    <scope>NUCLEOTIDE SEQUENCE [LARGE SCALE GENOMIC DNA]</scope>
    <source>
        <strain evidence="22 32">AF31-14AC</strain>
        <strain evidence="23 31">AM37-13AC</strain>
    </source>
</reference>
<evidence type="ECO:0000313" key="13">
    <source>
        <dbReference type="EMBL" id="CUN10131.1"/>
    </source>
</evidence>
<evidence type="ECO:0000256" key="9">
    <source>
        <dbReference type="HAMAP-Rule" id="MF_00530"/>
    </source>
</evidence>
<dbReference type="Proteomes" id="UP000252378">
    <property type="component" value="Unassembled WGS sequence"/>
</dbReference>
<dbReference type="InterPro" id="IPR020546">
    <property type="entry name" value="ATP_synth_F1_dsu/esu_N"/>
</dbReference>
<reference evidence="16" key="3">
    <citation type="submission" date="2017-07" db="EMBL/GenBank/DDBJ databases">
        <authorList>
            <person name="Sun Z.S."/>
            <person name="Albrecht U."/>
            <person name="Echele G."/>
            <person name="Lee C.C."/>
        </authorList>
    </citation>
    <scope>NUCLEOTIDE SEQUENCE</scope>
    <source>
        <strain evidence="16">CNCM I 4546</strain>
        <strain evidence="17">CNCM I 4573</strain>
        <strain evidence="18">CNCM I 4644</strain>
    </source>
</reference>
<evidence type="ECO:0000256" key="6">
    <source>
        <dbReference type="ARBA" id="ARBA00023136"/>
    </source>
</evidence>
<evidence type="ECO:0000256" key="8">
    <source>
        <dbReference type="ARBA" id="ARBA00023310"/>
    </source>
</evidence>
<evidence type="ECO:0000313" key="24">
    <source>
        <dbReference type="Proteomes" id="UP000095649"/>
    </source>
</evidence>
<comment type="function">
    <text evidence="9">Produces ATP from ADP in the presence of a proton gradient across the membrane.</text>
</comment>
<dbReference type="Proteomes" id="UP000251281">
    <property type="component" value="Unassembled WGS sequence"/>
</dbReference>
<keyword evidence="22" id="KW-0378">Hydrolase</keyword>
<dbReference type="GO" id="GO:0046933">
    <property type="term" value="F:proton-transporting ATP synthase activity, rotational mechanism"/>
    <property type="evidence" value="ECO:0007669"/>
    <property type="project" value="UniProtKB-UniRule"/>
</dbReference>
<evidence type="ECO:0000313" key="19">
    <source>
        <dbReference type="EMBL" id="RAW59107.1"/>
    </source>
</evidence>
<reference evidence="25 26" key="2">
    <citation type="journal article" date="2017" name="Front. Microbiol.">
        <title>New Insights into the Diversity of the Genus Faecalibacterium.</title>
        <authorList>
            <person name="Benevides L."/>
            <person name="Burman S."/>
            <person name="Martin R."/>
            <person name="Robert V."/>
            <person name="Thomas M."/>
            <person name="Miquel S."/>
            <person name="Chain F."/>
            <person name="Sokol H."/>
            <person name="Bermudez-Humaran L.G."/>
            <person name="Morrison M."/>
            <person name="Langella P."/>
            <person name="Azevedo V.A."/>
            <person name="Chatel J.M."/>
            <person name="Soares S."/>
        </authorList>
    </citation>
    <scope>NUCLEOTIDE SEQUENCE [LARGE SCALE GENOMIC DNA]</scope>
    <source>
        <strain evidence="16 25">CNCM I 4546</strain>
        <strain evidence="17 26">CNCM I 4573</strain>
        <strain evidence="18 27">CNCM I 4644</strain>
    </source>
</reference>
<keyword evidence="4 9" id="KW-1003">Cell membrane</keyword>
<evidence type="ECO:0000256" key="2">
    <source>
        <dbReference type="ARBA" id="ARBA00005712"/>
    </source>
</evidence>
<dbReference type="GO" id="GO:0045259">
    <property type="term" value="C:proton-transporting ATP synthase complex"/>
    <property type="evidence" value="ECO:0007669"/>
    <property type="project" value="UniProtKB-KW"/>
</dbReference>
<evidence type="ECO:0000313" key="31">
    <source>
        <dbReference type="Proteomes" id="UP000260733"/>
    </source>
</evidence>
<feature type="domain" description="ATP synthase epsilon subunit C-terminal" evidence="11">
    <location>
        <begin position="86"/>
        <end position="130"/>
    </location>
</feature>
<name>A0A173U5C6_9FIRM</name>
<dbReference type="HAMAP" id="MF_00530">
    <property type="entry name" value="ATP_synth_epsil_bac"/>
    <property type="match status" value="1"/>
</dbReference>
<evidence type="ECO:0000256" key="4">
    <source>
        <dbReference type="ARBA" id="ARBA00022475"/>
    </source>
</evidence>
<dbReference type="GO" id="GO:0005886">
    <property type="term" value="C:plasma membrane"/>
    <property type="evidence" value="ECO:0007669"/>
    <property type="project" value="UniProtKB-SubCell"/>
</dbReference>
<evidence type="ECO:0000313" key="18">
    <source>
        <dbReference type="EMBL" id="PDX83432.1"/>
    </source>
</evidence>
<evidence type="ECO:0000313" key="14">
    <source>
        <dbReference type="EMBL" id="MSC50499.1"/>
    </source>
</evidence>
<evidence type="ECO:0000313" key="33">
    <source>
        <dbReference type="Proteomes" id="UP000462091"/>
    </source>
</evidence>
<keyword evidence="8 9" id="KW-0066">ATP synthesis</keyword>
<evidence type="ECO:0000313" key="16">
    <source>
        <dbReference type="EMBL" id="PDX71656.1"/>
    </source>
</evidence>
<dbReference type="EMBL" id="WKQE01000004">
    <property type="protein sequence ID" value="MSC80226.1"/>
    <property type="molecule type" value="Genomic_DNA"/>
</dbReference>
<comment type="similarity">
    <text evidence="2 9 10">Belongs to the ATPase epsilon chain family.</text>
</comment>
<evidence type="ECO:0000259" key="11">
    <source>
        <dbReference type="Pfam" id="PF00401"/>
    </source>
</evidence>
<evidence type="ECO:0000313" key="28">
    <source>
        <dbReference type="Proteomes" id="UP000250550"/>
    </source>
</evidence>
<dbReference type="EMBL" id="NMTW01000049">
    <property type="protein sequence ID" value="PDX74682.1"/>
    <property type="molecule type" value="Genomic_DNA"/>
</dbReference>
<dbReference type="Proteomes" id="UP000260733">
    <property type="component" value="Unassembled WGS sequence"/>
</dbReference>
<dbReference type="EMBL" id="QVFB01000008">
    <property type="protein sequence ID" value="RGC19667.1"/>
    <property type="molecule type" value="Genomic_DNA"/>
</dbReference>
<keyword evidence="5 9" id="KW-0406">Ion transport</keyword>
<dbReference type="EMBL" id="QVES01000004">
    <property type="protein sequence ID" value="RGB88015.1"/>
    <property type="molecule type" value="Genomic_DNA"/>
</dbReference>
<reference evidence="28 29" key="4">
    <citation type="submission" date="2018-02" db="EMBL/GenBank/DDBJ databases">
        <title>Complete genome sequencing of Faecalibacterium prausnitzii strains isolated from the human gut.</title>
        <authorList>
            <person name="Fitzgerald B.C."/>
            <person name="Shkoporov A.N."/>
            <person name="Ross P.R."/>
            <person name="Hill C."/>
        </authorList>
    </citation>
    <scope>NUCLEOTIDE SEQUENCE [LARGE SCALE GENOMIC DNA]</scope>
    <source>
        <strain evidence="19 29">APC923/51-1</strain>
        <strain evidence="20 28">APC924/119</strain>
        <strain evidence="21 30">ATCC 27768</strain>
    </source>
</reference>
<reference evidence="13 24" key="1">
    <citation type="submission" date="2015-09" db="EMBL/GenBank/DDBJ databases">
        <authorList>
            <consortium name="Pathogen Informatics"/>
        </authorList>
    </citation>
    <scope>NUCLEOTIDE SEQUENCE [LARGE SCALE GENOMIC DNA]</scope>
    <source>
        <strain evidence="13 24">2789STDY5834970</strain>
    </source>
</reference>
<comment type="subcellular location">
    <subcellularLocation>
        <location evidence="1 9">Cell membrane</location>
        <topology evidence="1 9">Peripheral membrane protein</topology>
    </subcellularLocation>
</comment>
<dbReference type="EMBL" id="PRLD01000003">
    <property type="protein sequence ID" value="RAW59107.1"/>
    <property type="molecule type" value="Genomic_DNA"/>
</dbReference>
<evidence type="ECO:0000313" key="30">
    <source>
        <dbReference type="Proteomes" id="UP000252378"/>
    </source>
</evidence>
<accession>A0A173U5C6</accession>
<dbReference type="Gene3D" id="1.20.5.440">
    <property type="entry name" value="ATP synthase delta/epsilon subunit, C-terminal domain"/>
    <property type="match status" value="1"/>
</dbReference>
<dbReference type="EMBL" id="PXUP01000006">
    <property type="protein sequence ID" value="RCH46911.1"/>
    <property type="molecule type" value="Genomic_DNA"/>
</dbReference>
<evidence type="ECO:0000256" key="5">
    <source>
        <dbReference type="ARBA" id="ARBA00023065"/>
    </source>
</evidence>
<dbReference type="InterPro" id="IPR036794">
    <property type="entry name" value="ATP_F1_dsu/esu_C_sf"/>
</dbReference>